<organism evidence="5 6">
    <name type="scientific">Blautia intestinihominis</name>
    <dbReference type="NCBI Taxonomy" id="3133152"/>
    <lineage>
        <taxon>Bacteria</taxon>
        <taxon>Bacillati</taxon>
        <taxon>Bacillota</taxon>
        <taxon>Clostridia</taxon>
        <taxon>Lachnospirales</taxon>
        <taxon>Lachnospiraceae</taxon>
        <taxon>Blautia</taxon>
    </lineage>
</organism>
<evidence type="ECO:0000313" key="5">
    <source>
        <dbReference type="EMBL" id="MEQ2360495.1"/>
    </source>
</evidence>
<sequence>LKSAVYGLYAREDIVHPDGATGTIYKAGEQVASLTTDDKGQASVNGLYLGKYYIKEITPPTGYLADTEEHDLTCSYEGDMTAEVKRECTSSEQVIKQPFQIIKAANNGKTDADLLSGAGFTVYLKSSLTKKADGSYDFDSAKPVVSGENGATEIFTDEKGYACSIPLSFGSYIVRETTTPHNYKPVDDFEVNITEHHPNEPQIWRVLLDEE</sequence>
<reference evidence="5 6" key="1">
    <citation type="submission" date="2024-03" db="EMBL/GenBank/DDBJ databases">
        <title>Human intestinal bacterial collection.</title>
        <authorList>
            <person name="Pauvert C."/>
            <person name="Hitch T.C.A."/>
            <person name="Clavel T."/>
        </authorList>
    </citation>
    <scope>NUCLEOTIDE SEQUENCE [LARGE SCALE GENOMIC DNA]</scope>
    <source>
        <strain evidence="5 6">CLA-AA-H95</strain>
    </source>
</reference>
<keyword evidence="6" id="KW-1185">Reference proteome</keyword>
<feature type="non-terminal residue" evidence="5">
    <location>
        <position position="211"/>
    </location>
</feature>
<evidence type="ECO:0000313" key="6">
    <source>
        <dbReference type="Proteomes" id="UP001446032"/>
    </source>
</evidence>
<dbReference type="Gene3D" id="2.60.40.10">
    <property type="entry name" value="Immunoglobulins"/>
    <property type="match status" value="2"/>
</dbReference>
<keyword evidence="2" id="KW-0964">Secreted</keyword>
<accession>A0ABV1AS25</accession>
<evidence type="ECO:0000256" key="2">
    <source>
        <dbReference type="ARBA" id="ARBA00022525"/>
    </source>
</evidence>
<comment type="caution">
    <text evidence="5">The sequence shown here is derived from an EMBL/GenBank/DDBJ whole genome shotgun (WGS) entry which is preliminary data.</text>
</comment>
<proteinExistence type="inferred from homology"/>
<keyword evidence="3" id="KW-0732">Signal</keyword>
<gene>
    <name evidence="5" type="ORF">WMO75_19720</name>
</gene>
<name>A0ABV1AS25_9FIRM</name>
<evidence type="ECO:0000259" key="4">
    <source>
        <dbReference type="Pfam" id="PF17802"/>
    </source>
</evidence>
<dbReference type="PANTHER" id="PTHR36108">
    <property type="entry name" value="COLOSSIN-B-RELATED"/>
    <property type="match status" value="1"/>
</dbReference>
<dbReference type="RefSeq" id="WP_349078874.1">
    <property type="nucleotide sequence ID" value="NZ_JBBMEI010000205.1"/>
</dbReference>
<evidence type="ECO:0000256" key="3">
    <source>
        <dbReference type="ARBA" id="ARBA00022729"/>
    </source>
</evidence>
<evidence type="ECO:0000256" key="1">
    <source>
        <dbReference type="ARBA" id="ARBA00007257"/>
    </source>
</evidence>
<feature type="domain" description="SpaA-like prealbumin fold" evidence="4">
    <location>
        <begin position="109"/>
        <end position="197"/>
    </location>
</feature>
<comment type="similarity">
    <text evidence="1">Belongs to the serine-aspartate repeat-containing protein (SDr) family.</text>
</comment>
<feature type="domain" description="SpaA-like prealbumin fold" evidence="4">
    <location>
        <begin position="19"/>
        <end position="84"/>
    </location>
</feature>
<feature type="non-terminal residue" evidence="5">
    <location>
        <position position="1"/>
    </location>
</feature>
<dbReference type="Proteomes" id="UP001446032">
    <property type="component" value="Unassembled WGS sequence"/>
</dbReference>
<dbReference type="EMBL" id="JBBMEI010000205">
    <property type="protein sequence ID" value="MEQ2360495.1"/>
    <property type="molecule type" value="Genomic_DNA"/>
</dbReference>
<dbReference type="InterPro" id="IPR013783">
    <property type="entry name" value="Ig-like_fold"/>
</dbReference>
<protein>
    <submittedName>
        <fullName evidence="5">Prealbumin-like fold domain-containing protein</fullName>
    </submittedName>
</protein>
<dbReference type="InterPro" id="IPR041033">
    <property type="entry name" value="SpaA_PFL_dom_1"/>
</dbReference>
<dbReference type="PANTHER" id="PTHR36108:SF13">
    <property type="entry name" value="COLOSSIN-B-RELATED"/>
    <property type="match status" value="1"/>
</dbReference>
<dbReference type="SUPFAM" id="SSF49478">
    <property type="entry name" value="Cna protein B-type domain"/>
    <property type="match status" value="1"/>
</dbReference>
<dbReference type="Pfam" id="PF17802">
    <property type="entry name" value="SpaA"/>
    <property type="match status" value="2"/>
</dbReference>